<evidence type="ECO:0000256" key="3">
    <source>
        <dbReference type="ARBA" id="ARBA00023288"/>
    </source>
</evidence>
<evidence type="ECO:0000313" key="6">
    <source>
        <dbReference type="Proteomes" id="UP000011083"/>
    </source>
</evidence>
<dbReference type="InterPro" id="IPR001806">
    <property type="entry name" value="Small_GTPase"/>
</dbReference>
<dbReference type="RefSeq" id="XP_004334001.1">
    <property type="nucleotide sequence ID" value="XM_004333953.1"/>
</dbReference>
<dbReference type="EMBL" id="KB008143">
    <property type="protein sequence ID" value="ELR11988.1"/>
    <property type="molecule type" value="Genomic_DNA"/>
</dbReference>
<dbReference type="SUPFAM" id="SSF52540">
    <property type="entry name" value="P-loop containing nucleoside triphosphate hydrolases"/>
    <property type="match status" value="1"/>
</dbReference>
<sequence>MTWLRSAVSQKRDTHTFPLKPSTPGDYLAKVVMQGDSGAGKSAILHRYVRDEFEAHHSPTFGAAFERRCVEWHANRIQLQLWDMSGQERYRSLSPMYFRGAHGAVVVYDIAKRSTFDNVTRWLAETRKYGLEGLVVVVAGNKTDLASSTRRAVTELEGRAKAEELGALFCECSAKTGEGVADVFNLLVGRLMGGWQRVTHMATPAHVPSEALLAQLFPHATATVTNSSSGDSVQQQQPPRCALQ</sequence>
<dbReference type="Pfam" id="PF00071">
    <property type="entry name" value="Ras"/>
    <property type="match status" value="1"/>
</dbReference>
<dbReference type="FunFam" id="3.40.50.300:FF:000808">
    <property type="entry name" value="Small GTP-binding protein, putative"/>
    <property type="match status" value="1"/>
</dbReference>
<dbReference type="SMART" id="SM00174">
    <property type="entry name" value="RHO"/>
    <property type="match status" value="1"/>
</dbReference>
<dbReference type="PROSITE" id="PS51421">
    <property type="entry name" value="RAS"/>
    <property type="match status" value="1"/>
</dbReference>
<dbReference type="Proteomes" id="UP000011083">
    <property type="component" value="Unassembled WGS sequence"/>
</dbReference>
<dbReference type="OMA" id="EINAIRW"/>
<accession>L8GGW7</accession>
<name>L8GGW7_ACACF</name>
<dbReference type="SMART" id="SM00176">
    <property type="entry name" value="RAN"/>
    <property type="match status" value="1"/>
</dbReference>
<dbReference type="CDD" id="cd00154">
    <property type="entry name" value="Rab"/>
    <property type="match status" value="1"/>
</dbReference>
<dbReference type="OrthoDB" id="8830751at2759"/>
<protein>
    <submittedName>
        <fullName evidence="5">Ras subfamily protein</fullName>
    </submittedName>
</protein>
<dbReference type="PROSITE" id="PS51419">
    <property type="entry name" value="RAB"/>
    <property type="match status" value="1"/>
</dbReference>
<keyword evidence="1" id="KW-0547">Nucleotide-binding</keyword>
<dbReference type="InterPro" id="IPR005225">
    <property type="entry name" value="Small_GTP-bd"/>
</dbReference>
<feature type="region of interest" description="Disordered" evidence="4">
    <location>
        <begin position="223"/>
        <end position="244"/>
    </location>
</feature>
<dbReference type="GeneID" id="14912473"/>
<dbReference type="InterPro" id="IPR050227">
    <property type="entry name" value="Rab"/>
</dbReference>
<gene>
    <name evidence="5" type="ORF">ACA1_151500</name>
</gene>
<reference evidence="5 6" key="1">
    <citation type="journal article" date="2013" name="Genome Biol.">
        <title>Genome of Acanthamoeba castellanii highlights extensive lateral gene transfer and early evolution of tyrosine kinase signaling.</title>
        <authorList>
            <person name="Clarke M."/>
            <person name="Lohan A.J."/>
            <person name="Liu B."/>
            <person name="Lagkouvardos I."/>
            <person name="Roy S."/>
            <person name="Zafar N."/>
            <person name="Bertelli C."/>
            <person name="Schilde C."/>
            <person name="Kianianmomeni A."/>
            <person name="Burglin T.R."/>
            <person name="Frech C."/>
            <person name="Turcotte B."/>
            <person name="Kopec K.O."/>
            <person name="Synnott J.M."/>
            <person name="Choo C."/>
            <person name="Paponov I."/>
            <person name="Finkler A."/>
            <person name="Soon Heng Tan C."/>
            <person name="Hutchins A.P."/>
            <person name="Weinmeier T."/>
            <person name="Rattei T."/>
            <person name="Chu J.S."/>
            <person name="Gimenez G."/>
            <person name="Irimia M."/>
            <person name="Rigden D.J."/>
            <person name="Fitzpatrick D.A."/>
            <person name="Lorenzo-Morales J."/>
            <person name="Bateman A."/>
            <person name="Chiu C.H."/>
            <person name="Tang P."/>
            <person name="Hegemann P."/>
            <person name="Fromm H."/>
            <person name="Raoult D."/>
            <person name="Greub G."/>
            <person name="Miranda-Saavedra D."/>
            <person name="Chen N."/>
            <person name="Nash P."/>
            <person name="Ginger M.L."/>
            <person name="Horn M."/>
            <person name="Schaap P."/>
            <person name="Caler L."/>
            <person name="Loftus B."/>
        </authorList>
    </citation>
    <scope>NUCLEOTIDE SEQUENCE [LARGE SCALE GENOMIC DNA]</scope>
    <source>
        <strain evidence="5 6">Neff</strain>
    </source>
</reference>
<dbReference type="AlphaFoldDB" id="L8GGW7"/>
<dbReference type="PANTHER" id="PTHR47977">
    <property type="entry name" value="RAS-RELATED PROTEIN RAB"/>
    <property type="match status" value="1"/>
</dbReference>
<keyword evidence="6" id="KW-1185">Reference proteome</keyword>
<dbReference type="SMART" id="SM00173">
    <property type="entry name" value="RAS"/>
    <property type="match status" value="1"/>
</dbReference>
<proteinExistence type="predicted"/>
<evidence type="ECO:0000256" key="1">
    <source>
        <dbReference type="ARBA" id="ARBA00022741"/>
    </source>
</evidence>
<dbReference type="PROSITE" id="PS51420">
    <property type="entry name" value="RHO"/>
    <property type="match status" value="1"/>
</dbReference>
<dbReference type="VEuPathDB" id="AmoebaDB:ACA1_151500"/>
<organism evidence="5 6">
    <name type="scientific">Acanthamoeba castellanii (strain ATCC 30010 / Neff)</name>
    <dbReference type="NCBI Taxonomy" id="1257118"/>
    <lineage>
        <taxon>Eukaryota</taxon>
        <taxon>Amoebozoa</taxon>
        <taxon>Discosea</taxon>
        <taxon>Longamoebia</taxon>
        <taxon>Centramoebida</taxon>
        <taxon>Acanthamoebidae</taxon>
        <taxon>Acanthamoeba</taxon>
    </lineage>
</organism>
<dbReference type="InterPro" id="IPR027417">
    <property type="entry name" value="P-loop_NTPase"/>
</dbReference>
<dbReference type="GO" id="GO:0003924">
    <property type="term" value="F:GTPase activity"/>
    <property type="evidence" value="ECO:0007669"/>
    <property type="project" value="InterPro"/>
</dbReference>
<dbReference type="PRINTS" id="PR00449">
    <property type="entry name" value="RASTRNSFRMNG"/>
</dbReference>
<dbReference type="GO" id="GO:0005525">
    <property type="term" value="F:GTP binding"/>
    <property type="evidence" value="ECO:0007669"/>
    <property type="project" value="UniProtKB-KW"/>
</dbReference>
<keyword evidence="3" id="KW-0449">Lipoprotein</keyword>
<dbReference type="SMART" id="SM00177">
    <property type="entry name" value="ARF"/>
    <property type="match status" value="1"/>
</dbReference>
<evidence type="ECO:0000256" key="4">
    <source>
        <dbReference type="SAM" id="MobiDB-lite"/>
    </source>
</evidence>
<dbReference type="KEGG" id="acan:ACA1_151500"/>
<evidence type="ECO:0000256" key="2">
    <source>
        <dbReference type="ARBA" id="ARBA00023134"/>
    </source>
</evidence>
<feature type="compositionally biased region" description="Polar residues" evidence="4">
    <location>
        <begin position="223"/>
        <end position="238"/>
    </location>
</feature>
<keyword evidence="2" id="KW-0342">GTP-binding</keyword>
<dbReference type="STRING" id="1257118.L8GGW7"/>
<dbReference type="PROSITE" id="PS51417">
    <property type="entry name" value="ARF"/>
    <property type="match status" value="1"/>
</dbReference>
<dbReference type="NCBIfam" id="TIGR00231">
    <property type="entry name" value="small_GTP"/>
    <property type="match status" value="1"/>
</dbReference>
<evidence type="ECO:0000313" key="5">
    <source>
        <dbReference type="EMBL" id="ELR11988.1"/>
    </source>
</evidence>
<dbReference type="SMART" id="SM00175">
    <property type="entry name" value="RAB"/>
    <property type="match status" value="1"/>
</dbReference>
<dbReference type="Gene3D" id="3.40.50.300">
    <property type="entry name" value="P-loop containing nucleotide triphosphate hydrolases"/>
    <property type="match status" value="1"/>
</dbReference>